<protein>
    <recommendedName>
        <fullName evidence="10">Adenylate kinase isoenzyme 6 homolog</fullName>
        <shortName evidence="10">AK6</shortName>
        <ecNumber evidence="10">2.7.4.3</ecNumber>
    </recommendedName>
    <alternativeName>
        <fullName evidence="10">Dual activity adenylate kinase/ATPase</fullName>
        <shortName evidence="10">AK/ATPase</shortName>
    </alternativeName>
</protein>
<dbReference type="GO" id="GO:0006364">
    <property type="term" value="P:rRNA processing"/>
    <property type="evidence" value="ECO:0007669"/>
    <property type="project" value="UniProtKB-KW"/>
</dbReference>
<dbReference type="OrthoDB" id="10251185at2759"/>
<feature type="binding site" evidence="10">
    <location>
        <position position="19"/>
    </location>
    <ligand>
        <name>ATP</name>
        <dbReference type="ChEBI" id="CHEBI:30616"/>
    </ligand>
</feature>
<keyword evidence="4 10" id="KW-0698">rRNA processing</keyword>
<keyword evidence="2 10" id="KW-0963">Cytoplasm</keyword>
<evidence type="ECO:0000313" key="11">
    <source>
        <dbReference type="EMBL" id="KAF9532071.1"/>
    </source>
</evidence>
<evidence type="ECO:0000313" key="12">
    <source>
        <dbReference type="Proteomes" id="UP000807306"/>
    </source>
</evidence>
<keyword evidence="9 10" id="KW-0539">Nucleus</keyword>
<gene>
    <name evidence="11" type="ORF">CPB83DRAFT_848295</name>
</gene>
<dbReference type="GO" id="GO:0004017">
    <property type="term" value="F:AMP kinase activity"/>
    <property type="evidence" value="ECO:0007669"/>
    <property type="project" value="UniProtKB-UniRule"/>
</dbReference>
<feature type="region of interest" description="LID" evidence="10">
    <location>
        <begin position="111"/>
        <end position="121"/>
    </location>
</feature>
<sequence length="177" mass="20326">MTKGPVIVITGTPGTGKTTHAELLASQSPVPLKHINVSDYVKERGLYEEYDEEWQTHTVDEDRLLDELEVIVSEGGVILDWHTCEAFPERWPDLVVVLRCDHSKLWSRLEKRGYPLKKIQENNEAEIMQVVMEEARSSYPAEIVVDLESETSDHLEANVERIIGWITQWLENSKEVN</sequence>
<evidence type="ECO:0000256" key="7">
    <source>
        <dbReference type="ARBA" id="ARBA00022777"/>
    </source>
</evidence>
<dbReference type="FunFam" id="3.40.50.300:FF:000372">
    <property type="entry name" value="Adenylate kinase isoenzyme 6 homolog"/>
    <property type="match status" value="1"/>
</dbReference>
<name>A0A9P6EMZ6_9AGAR</name>
<dbReference type="InterPro" id="IPR020618">
    <property type="entry name" value="Adenyl_kinase_AK6"/>
</dbReference>
<evidence type="ECO:0000256" key="4">
    <source>
        <dbReference type="ARBA" id="ARBA00022552"/>
    </source>
</evidence>
<evidence type="ECO:0000256" key="5">
    <source>
        <dbReference type="ARBA" id="ARBA00022679"/>
    </source>
</evidence>
<dbReference type="GO" id="GO:0005634">
    <property type="term" value="C:nucleus"/>
    <property type="evidence" value="ECO:0007669"/>
    <property type="project" value="UniProtKB-SubCell"/>
</dbReference>
<dbReference type="Gene3D" id="3.40.50.300">
    <property type="entry name" value="P-loop containing nucleotide triphosphate hydrolases"/>
    <property type="match status" value="1"/>
</dbReference>
<keyword evidence="12" id="KW-1185">Reference proteome</keyword>
<comment type="catalytic activity">
    <reaction evidence="10">
        <text>ATP + H2O = ADP + phosphate + H(+)</text>
        <dbReference type="Rhea" id="RHEA:13065"/>
        <dbReference type="ChEBI" id="CHEBI:15377"/>
        <dbReference type="ChEBI" id="CHEBI:15378"/>
        <dbReference type="ChEBI" id="CHEBI:30616"/>
        <dbReference type="ChEBI" id="CHEBI:43474"/>
        <dbReference type="ChEBI" id="CHEBI:456216"/>
    </reaction>
</comment>
<keyword evidence="3 10" id="KW-0690">Ribosome biogenesis</keyword>
<keyword evidence="7 10" id="KW-0418">Kinase</keyword>
<evidence type="ECO:0000256" key="10">
    <source>
        <dbReference type="HAMAP-Rule" id="MF_03173"/>
    </source>
</evidence>
<dbReference type="Proteomes" id="UP000807306">
    <property type="component" value="Unassembled WGS sequence"/>
</dbReference>
<organism evidence="11 12">
    <name type="scientific">Crepidotus variabilis</name>
    <dbReference type="NCBI Taxonomy" id="179855"/>
    <lineage>
        <taxon>Eukaryota</taxon>
        <taxon>Fungi</taxon>
        <taxon>Dikarya</taxon>
        <taxon>Basidiomycota</taxon>
        <taxon>Agaricomycotina</taxon>
        <taxon>Agaricomycetes</taxon>
        <taxon>Agaricomycetidae</taxon>
        <taxon>Agaricales</taxon>
        <taxon>Agaricineae</taxon>
        <taxon>Crepidotaceae</taxon>
        <taxon>Crepidotus</taxon>
    </lineage>
</organism>
<feature type="binding site" evidence="10">
    <location>
        <position position="16"/>
    </location>
    <ligand>
        <name>ATP</name>
        <dbReference type="ChEBI" id="CHEBI:30616"/>
    </ligand>
</feature>
<comment type="subcellular location">
    <subcellularLocation>
        <location evidence="10">Cytoplasm</location>
    </subcellularLocation>
    <subcellularLocation>
        <location evidence="10">Nucleus</location>
    </subcellularLocation>
</comment>
<comment type="subunit">
    <text evidence="10">Interacts with small ribosomal subunit protein uS11. Not a structural component of 43S pre-ribosomes, but transiently interacts with them by binding to uS11.</text>
</comment>
<evidence type="ECO:0000256" key="6">
    <source>
        <dbReference type="ARBA" id="ARBA00022741"/>
    </source>
</evidence>
<comment type="catalytic activity">
    <reaction evidence="1 10">
        <text>AMP + ATP = 2 ADP</text>
        <dbReference type="Rhea" id="RHEA:12973"/>
        <dbReference type="ChEBI" id="CHEBI:30616"/>
        <dbReference type="ChEBI" id="CHEBI:456215"/>
        <dbReference type="ChEBI" id="CHEBI:456216"/>
        <dbReference type="EC" id="2.7.4.3"/>
    </reaction>
</comment>
<dbReference type="PANTHER" id="PTHR12595:SF0">
    <property type="entry name" value="ADENYLATE KINASE ISOENZYME 6"/>
    <property type="match status" value="1"/>
</dbReference>
<feature type="region of interest" description="NMPbind" evidence="10">
    <location>
        <begin position="36"/>
        <end position="59"/>
    </location>
</feature>
<comment type="function">
    <text evidence="10">Broad-specificity nucleoside monophosphate (NMP) kinase that catalyzes the reversible transfer of the terminal phosphate group between nucleoside triphosphates and monophosphates. Has also ATPase activity. Involved in the late cytoplasmic maturation steps of the 40S ribosomal particles, specifically 18S rRNA maturation. While NMP activity is not required for ribosome maturation, ATPase activity is. Associates transiently with small ribosomal subunit protein uS11. ATP hydrolysis breaks the interaction with uS11. May temporarily remove uS11 from the ribosome to enable a conformational change of the ribosomal RNA that is needed for the final maturation step of the small ribosomal subunit. Its NMP activity may have a role in nuclear energy homeostasis.</text>
</comment>
<dbReference type="PANTHER" id="PTHR12595">
    <property type="entry name" value="POS9-ACTIVATING FACTOR FAP7-RELATED"/>
    <property type="match status" value="1"/>
</dbReference>
<dbReference type="GO" id="GO:0005524">
    <property type="term" value="F:ATP binding"/>
    <property type="evidence" value="ECO:0007669"/>
    <property type="project" value="UniProtKB-KW"/>
</dbReference>
<dbReference type="GO" id="GO:0005737">
    <property type="term" value="C:cytoplasm"/>
    <property type="evidence" value="ECO:0007669"/>
    <property type="project" value="UniProtKB-SubCell"/>
</dbReference>
<dbReference type="EC" id="2.7.4.3" evidence="10"/>
<feature type="binding site" evidence="10">
    <location>
        <position position="17"/>
    </location>
    <ligand>
        <name>ATP</name>
        <dbReference type="ChEBI" id="CHEBI:30616"/>
    </ligand>
</feature>
<dbReference type="HAMAP" id="MF_00039">
    <property type="entry name" value="Adenylate_kinase_AK6"/>
    <property type="match status" value="1"/>
</dbReference>
<evidence type="ECO:0000256" key="9">
    <source>
        <dbReference type="ARBA" id="ARBA00023242"/>
    </source>
</evidence>
<accession>A0A9P6EMZ6</accession>
<keyword evidence="5 10" id="KW-0808">Transferase</keyword>
<proteinExistence type="inferred from homology"/>
<dbReference type="InterPro" id="IPR027417">
    <property type="entry name" value="P-loop_NTPase"/>
</dbReference>
<comment type="similarity">
    <text evidence="10">Belongs to the adenylate kinase family. AK6 subfamily.</text>
</comment>
<dbReference type="EMBL" id="MU157833">
    <property type="protein sequence ID" value="KAF9532071.1"/>
    <property type="molecule type" value="Genomic_DNA"/>
</dbReference>
<dbReference type="AlphaFoldDB" id="A0A9P6EMZ6"/>
<evidence type="ECO:0000256" key="1">
    <source>
        <dbReference type="ARBA" id="ARBA00000582"/>
    </source>
</evidence>
<reference evidence="11" key="1">
    <citation type="submission" date="2020-11" db="EMBL/GenBank/DDBJ databases">
        <authorList>
            <consortium name="DOE Joint Genome Institute"/>
            <person name="Ahrendt S."/>
            <person name="Riley R."/>
            <person name="Andreopoulos W."/>
            <person name="Labutti K."/>
            <person name="Pangilinan J."/>
            <person name="Ruiz-Duenas F.J."/>
            <person name="Barrasa J.M."/>
            <person name="Sanchez-Garcia M."/>
            <person name="Camarero S."/>
            <person name="Miyauchi S."/>
            <person name="Serrano A."/>
            <person name="Linde D."/>
            <person name="Babiker R."/>
            <person name="Drula E."/>
            <person name="Ayuso-Fernandez I."/>
            <person name="Pacheco R."/>
            <person name="Padilla G."/>
            <person name="Ferreira P."/>
            <person name="Barriuso J."/>
            <person name="Kellner H."/>
            <person name="Castanera R."/>
            <person name="Alfaro M."/>
            <person name="Ramirez L."/>
            <person name="Pisabarro A.G."/>
            <person name="Kuo A."/>
            <person name="Tritt A."/>
            <person name="Lipzen A."/>
            <person name="He G."/>
            <person name="Yan M."/>
            <person name="Ng V."/>
            <person name="Cullen D."/>
            <person name="Martin F."/>
            <person name="Rosso M.-N."/>
            <person name="Henrissat B."/>
            <person name="Hibbett D."/>
            <person name="Martinez A.T."/>
            <person name="Grigoriev I.V."/>
        </authorList>
    </citation>
    <scope>NUCLEOTIDE SEQUENCE</scope>
    <source>
        <strain evidence="11">CBS 506.95</strain>
    </source>
</reference>
<dbReference type="Pfam" id="PF13238">
    <property type="entry name" value="AAA_18"/>
    <property type="match status" value="1"/>
</dbReference>
<dbReference type="GO" id="GO:0042274">
    <property type="term" value="P:ribosomal small subunit biogenesis"/>
    <property type="evidence" value="ECO:0007669"/>
    <property type="project" value="UniProtKB-UniRule"/>
</dbReference>
<comment type="caution">
    <text evidence="11">The sequence shown here is derived from an EMBL/GenBank/DDBJ whole genome shotgun (WGS) entry which is preliminary data.</text>
</comment>
<evidence type="ECO:0000256" key="3">
    <source>
        <dbReference type="ARBA" id="ARBA00022517"/>
    </source>
</evidence>
<feature type="binding site" evidence="10">
    <location>
        <position position="14"/>
    </location>
    <ligand>
        <name>ATP</name>
        <dbReference type="ChEBI" id="CHEBI:30616"/>
    </ligand>
</feature>
<dbReference type="GO" id="GO:0016887">
    <property type="term" value="F:ATP hydrolysis activity"/>
    <property type="evidence" value="ECO:0007669"/>
    <property type="project" value="UniProtKB-UniRule"/>
</dbReference>
<feature type="binding site" evidence="10">
    <location>
        <position position="112"/>
    </location>
    <ligand>
        <name>ATP</name>
        <dbReference type="ChEBI" id="CHEBI:30616"/>
    </ligand>
</feature>
<keyword evidence="6 10" id="KW-0547">Nucleotide-binding</keyword>
<evidence type="ECO:0000256" key="8">
    <source>
        <dbReference type="ARBA" id="ARBA00022840"/>
    </source>
</evidence>
<keyword evidence="8 10" id="KW-0067">ATP-binding</keyword>
<evidence type="ECO:0000256" key="2">
    <source>
        <dbReference type="ARBA" id="ARBA00022490"/>
    </source>
</evidence>
<dbReference type="SUPFAM" id="SSF52540">
    <property type="entry name" value="P-loop containing nucleoside triphosphate hydrolases"/>
    <property type="match status" value="1"/>
</dbReference>
<feature type="binding site" evidence="10">
    <location>
        <position position="18"/>
    </location>
    <ligand>
        <name>ATP</name>
        <dbReference type="ChEBI" id="CHEBI:30616"/>
    </ligand>
</feature>
<comment type="caution">
    <text evidence="10">Lacks conserved residue(s) required for the propagation of feature annotation.</text>
</comment>